<feature type="signal peptide" evidence="1">
    <location>
        <begin position="1"/>
        <end position="16"/>
    </location>
</feature>
<dbReference type="SUPFAM" id="SSF47565">
    <property type="entry name" value="Insect pheromone/odorant-binding proteins"/>
    <property type="match status" value="1"/>
</dbReference>
<name>A0A1I8NMK7_STOCA</name>
<proteinExistence type="predicted"/>
<reference evidence="2" key="1">
    <citation type="submission" date="2020-05" db="UniProtKB">
        <authorList>
            <consortium name="EnsemblMetazoa"/>
        </authorList>
    </citation>
    <scope>IDENTIFICATION</scope>
    <source>
        <strain evidence="2">USDA</strain>
    </source>
</reference>
<dbReference type="InterPro" id="IPR036728">
    <property type="entry name" value="PBP_GOBP_sf"/>
</dbReference>
<evidence type="ECO:0000313" key="3">
    <source>
        <dbReference type="Proteomes" id="UP000095300"/>
    </source>
</evidence>
<keyword evidence="3" id="KW-1185">Reference proteome</keyword>
<dbReference type="CDD" id="cd23992">
    <property type="entry name" value="PBP_GOBP"/>
    <property type="match status" value="1"/>
</dbReference>
<dbReference type="EnsemblMetazoa" id="SCAU000357-RA">
    <property type="protein sequence ID" value="SCAU000357-PA"/>
    <property type="gene ID" value="SCAU000357"/>
</dbReference>
<dbReference type="AlphaFoldDB" id="A0A1I8NMK7"/>
<dbReference type="InterPro" id="IPR006170">
    <property type="entry name" value="PBP/GOBP"/>
</dbReference>
<dbReference type="Pfam" id="PF01395">
    <property type="entry name" value="PBP_GOBP"/>
    <property type="match status" value="1"/>
</dbReference>
<sequence length="136" mass="15986">MFYILVLILTARTILAQRPDWYPENPAKIEEQCMREHSITPEIWSTIRSFHLDDTPNVGSFFLCLNTKKGVFRPEKGFEPERLAIGIRMTTKVDCDVNMIRNCGDRYKELKPHDHMILNIIKCIFENKEGNCRKIQ</sequence>
<keyword evidence="1" id="KW-0732">Signal</keyword>
<feature type="chain" id="PRO_5009325163" evidence="1">
    <location>
        <begin position="17"/>
        <end position="136"/>
    </location>
</feature>
<dbReference type="Proteomes" id="UP000095300">
    <property type="component" value="Unassembled WGS sequence"/>
</dbReference>
<evidence type="ECO:0000256" key="1">
    <source>
        <dbReference type="SAM" id="SignalP"/>
    </source>
</evidence>
<accession>A0A1I8NMK7</accession>
<organism evidence="2 3">
    <name type="scientific">Stomoxys calcitrans</name>
    <name type="common">Stable fly</name>
    <name type="synonym">Conops calcitrans</name>
    <dbReference type="NCBI Taxonomy" id="35570"/>
    <lineage>
        <taxon>Eukaryota</taxon>
        <taxon>Metazoa</taxon>
        <taxon>Ecdysozoa</taxon>
        <taxon>Arthropoda</taxon>
        <taxon>Hexapoda</taxon>
        <taxon>Insecta</taxon>
        <taxon>Pterygota</taxon>
        <taxon>Neoptera</taxon>
        <taxon>Endopterygota</taxon>
        <taxon>Diptera</taxon>
        <taxon>Brachycera</taxon>
        <taxon>Muscomorpha</taxon>
        <taxon>Muscoidea</taxon>
        <taxon>Muscidae</taxon>
        <taxon>Stomoxys</taxon>
    </lineage>
</organism>
<dbReference type="Gene3D" id="1.10.238.20">
    <property type="entry name" value="Pheromone/general odorant binding protein domain"/>
    <property type="match status" value="1"/>
</dbReference>
<protein>
    <submittedName>
        <fullName evidence="2">Uncharacterized protein</fullName>
    </submittedName>
</protein>
<gene>
    <name evidence="2" type="primary">106080601</name>
</gene>
<evidence type="ECO:0000313" key="2">
    <source>
        <dbReference type="EnsemblMetazoa" id="SCAU000357-PA"/>
    </source>
</evidence>
<dbReference type="VEuPathDB" id="VectorBase:SCAU000357"/>
<dbReference type="GO" id="GO:0005549">
    <property type="term" value="F:odorant binding"/>
    <property type="evidence" value="ECO:0007669"/>
    <property type="project" value="InterPro"/>
</dbReference>